<dbReference type="InterPro" id="IPR055113">
    <property type="entry name" value="Med14_RM2"/>
</dbReference>
<dbReference type="STRING" id="131310.A0A0N4ZLU8"/>
<comment type="subunit">
    <text evidence="9">Component of the Mediator complex.</text>
</comment>
<keyword evidence="7 9" id="KW-0539">Nucleus</keyword>
<keyword evidence="6 9" id="KW-0804">Transcription</keyword>
<comment type="similarity">
    <text evidence="2 9">Belongs to the Mediator complex subunit 14 family.</text>
</comment>
<evidence type="ECO:0000256" key="8">
    <source>
        <dbReference type="ARBA" id="ARBA00032007"/>
    </source>
</evidence>
<comment type="subcellular location">
    <subcellularLocation>
        <location evidence="1 9">Nucleus</location>
    </subcellularLocation>
</comment>
<feature type="domain" description="Mediator complex subunit MED14 N-terminal" evidence="10">
    <location>
        <begin position="31"/>
        <end position="220"/>
    </location>
</feature>
<dbReference type="Pfam" id="PF22981">
    <property type="entry name" value="RM2_Med14"/>
    <property type="match status" value="1"/>
</dbReference>
<dbReference type="GO" id="GO:0003712">
    <property type="term" value="F:transcription coregulator activity"/>
    <property type="evidence" value="ECO:0007669"/>
    <property type="project" value="UniProtKB-UniRule"/>
</dbReference>
<dbReference type="GO" id="GO:0006357">
    <property type="term" value="P:regulation of transcription by RNA polymerase II"/>
    <property type="evidence" value="ECO:0007669"/>
    <property type="project" value="InterPro"/>
</dbReference>
<evidence type="ECO:0000256" key="9">
    <source>
        <dbReference type="RuleBase" id="RU365082"/>
    </source>
</evidence>
<keyword evidence="4 9" id="KW-0805">Transcription regulation</keyword>
<evidence type="ECO:0000259" key="12">
    <source>
        <dbReference type="Pfam" id="PF25065"/>
    </source>
</evidence>
<dbReference type="GO" id="GO:0070847">
    <property type="term" value="C:core mediator complex"/>
    <property type="evidence" value="ECO:0007669"/>
    <property type="project" value="TreeGrafter"/>
</dbReference>
<dbReference type="PANTHER" id="PTHR12809">
    <property type="entry name" value="MEDIATOR COMPLEX SUBUNIT"/>
    <property type="match status" value="1"/>
</dbReference>
<evidence type="ECO:0000256" key="6">
    <source>
        <dbReference type="ARBA" id="ARBA00023163"/>
    </source>
</evidence>
<dbReference type="WBParaSite" id="PTRK_0000948600.1">
    <property type="protein sequence ID" value="PTRK_0000948600.1"/>
    <property type="gene ID" value="PTRK_0000948600"/>
</dbReference>
<keyword evidence="13" id="KW-1185">Reference proteome</keyword>
<evidence type="ECO:0000313" key="13">
    <source>
        <dbReference type="Proteomes" id="UP000038045"/>
    </source>
</evidence>
<reference evidence="14" key="1">
    <citation type="submission" date="2017-02" db="UniProtKB">
        <authorList>
            <consortium name="WormBaseParasite"/>
        </authorList>
    </citation>
    <scope>IDENTIFICATION</scope>
</reference>
<dbReference type="AlphaFoldDB" id="A0A0N4ZLU8"/>
<comment type="function">
    <text evidence="9">Component of the Mediator complex, a coactivator involved in the regulated transcription of nearly all RNA polymerase II-dependent genes. Mediator functions as a bridge to convey information from gene-specific regulatory proteins to the basal RNA polymerase II transcription machinery. Mediator is recruited to promoters by direct interactions with regulatory proteins and serves as a scaffold for the assembly of a functional preinitiation complex with RNA polymerase II and the general transcription factors.</text>
</comment>
<dbReference type="InterPro" id="IPR013947">
    <property type="entry name" value="Mediator_Med14"/>
</dbReference>
<evidence type="ECO:0000313" key="14">
    <source>
        <dbReference type="WBParaSite" id="PTRK_0000948600.1"/>
    </source>
</evidence>
<keyword evidence="5 9" id="KW-0010">Activator</keyword>
<dbReference type="PANTHER" id="PTHR12809:SF2">
    <property type="entry name" value="MEDIATOR OF RNA POLYMERASE II TRANSCRIPTION SUBUNIT 14"/>
    <property type="match status" value="1"/>
</dbReference>
<organism evidence="13 14">
    <name type="scientific">Parastrongyloides trichosuri</name>
    <name type="common">Possum-specific nematode worm</name>
    <dbReference type="NCBI Taxonomy" id="131310"/>
    <lineage>
        <taxon>Eukaryota</taxon>
        <taxon>Metazoa</taxon>
        <taxon>Ecdysozoa</taxon>
        <taxon>Nematoda</taxon>
        <taxon>Chromadorea</taxon>
        <taxon>Rhabditida</taxon>
        <taxon>Tylenchina</taxon>
        <taxon>Panagrolaimomorpha</taxon>
        <taxon>Strongyloidoidea</taxon>
        <taxon>Strongyloididae</taxon>
        <taxon>Parastrongyloides</taxon>
    </lineage>
</organism>
<dbReference type="InterPro" id="IPR055122">
    <property type="entry name" value="Med14_N"/>
</dbReference>
<accession>A0A0N4ZLU8</accession>
<dbReference type="GO" id="GO:0016592">
    <property type="term" value="C:mediator complex"/>
    <property type="evidence" value="ECO:0007669"/>
    <property type="project" value="UniProtKB-UniRule"/>
</dbReference>
<dbReference type="Proteomes" id="UP000038045">
    <property type="component" value="Unplaced"/>
</dbReference>
<evidence type="ECO:0000256" key="2">
    <source>
        <dbReference type="ARBA" id="ARBA00007813"/>
    </source>
</evidence>
<evidence type="ECO:0000256" key="1">
    <source>
        <dbReference type="ARBA" id="ARBA00004123"/>
    </source>
</evidence>
<name>A0A0N4ZLU8_PARTI</name>
<sequence>MNDLSQQATVTLSQTPELSNNDLMANENGETMPFGMLLQFMCHKISQELIVISELLPKYTDYNRKITITEFTYMARCLASKILAIVRWLKNYSKHDMCKRIQSFLDSQSQMFRDTADALCTIARNELVFARVPMYEVSTSVALSYGENIKIPIAIKKRFVPEEKISKAERNNILSIINGNIKSRLSLISSLIPPNIQNIRVKNGIVTLVVPGEFELSLTLLNNDANTKWTLLDIKVLVEQYEIGYGTKLVHPMQLYQIHQYLQQMIVHSKNPINDLYKYMHDFSTSLQLDVLFCESSQLASNQLRNKIIIEKYSQETGELVISYWLILKDKKQYVPSQYKIRICKDKNKPNNKLLVRHYPYIRGAPTLNFNTGRLSMSKLLCEISSMRIVEKLKELKTKLLKIKPLCECIFHDDLHPYISFNLLPSNNMNEDSIMNIYVNTFTGNVTCQMYEDDKNVQVFNDKINRNCNNIDELSVIIRDIKISILMKRYRKIVEKYNLFECSNLVVEEAQSIIHSNHCIVTMLGKKNNESLIFSIKTLDDNNLKINFYICKIANDMCLVRKYNPSNDIMNKRPETIDDILIGMTKNEINKNSINEEKTTDSNLITNFQYLESTFNAFINEYMICKVFSRFCNLPDGNAHFNGKRSTGIGAFTNLFTKNSKAEVYKFGKMALSIVDLWTNDIGPYNIYAVTFDIYNTPVKVDFYKRDRNDNHVVLLNGTNKTFVNFKCYKPWIHPFKIFENISESMRLKRHFNFVIYKAMKNFSHYYYKYFKSFCNIKAYTNGSVTIAYGENRNYLLFLSTCKKNIPYALRFGIDSTKSFVNGDNYKGGEEFIKALNPHMYFIHHLEKYFKNEFFMIFLMKYILKTLNSFLIIFNMPVPRCFLGIYSYEFTSMNNKMEIIAPSKISIYDEFTIRLLLGNSTLEIFVGDEDCIYITDGSCQDKKIPGLHSLILTYSYHKKSFNKPFFDYTNEELESFFEIKNMRYKINYSTLRKLCYDIDGENKYPVLPRSHLILRSLAIMILIPMTFMEQLSEVSYL</sequence>
<feature type="domain" description="Mediator of RNA polymerase II transcription subunit 14 RM2" evidence="11">
    <location>
        <begin position="302"/>
        <end position="362"/>
    </location>
</feature>
<evidence type="ECO:0000256" key="3">
    <source>
        <dbReference type="ARBA" id="ARBA00019619"/>
    </source>
</evidence>
<dbReference type="Pfam" id="PF25065">
    <property type="entry name" value="RM3_Med14"/>
    <property type="match status" value="1"/>
</dbReference>
<evidence type="ECO:0000256" key="5">
    <source>
        <dbReference type="ARBA" id="ARBA00023159"/>
    </source>
</evidence>
<evidence type="ECO:0000259" key="10">
    <source>
        <dbReference type="Pfam" id="PF08638"/>
    </source>
</evidence>
<dbReference type="Pfam" id="PF08638">
    <property type="entry name" value="Med14"/>
    <property type="match status" value="1"/>
</dbReference>
<dbReference type="InterPro" id="IPR056879">
    <property type="entry name" value="RM3_Med14"/>
</dbReference>
<protein>
    <recommendedName>
        <fullName evidence="3 9">Mediator of RNA polymerase II transcription subunit 14</fullName>
    </recommendedName>
    <alternativeName>
        <fullName evidence="8 9">Mediator complex subunit 14</fullName>
    </alternativeName>
</protein>
<evidence type="ECO:0000256" key="7">
    <source>
        <dbReference type="ARBA" id="ARBA00023242"/>
    </source>
</evidence>
<evidence type="ECO:0000259" key="11">
    <source>
        <dbReference type="Pfam" id="PF22981"/>
    </source>
</evidence>
<proteinExistence type="inferred from homology"/>
<feature type="domain" description="Mediator of RNA polymerase II transcription subunit 14 RM3" evidence="12">
    <location>
        <begin position="379"/>
        <end position="489"/>
    </location>
</feature>
<evidence type="ECO:0000256" key="4">
    <source>
        <dbReference type="ARBA" id="ARBA00023015"/>
    </source>
</evidence>